<evidence type="ECO:0000256" key="9">
    <source>
        <dbReference type="RuleBase" id="RU363032"/>
    </source>
</evidence>
<feature type="transmembrane region" description="Helical" evidence="9">
    <location>
        <begin position="382"/>
        <end position="403"/>
    </location>
</feature>
<dbReference type="PANTHER" id="PTHR30614:SF37">
    <property type="entry name" value="AMINO-ACID ABC TRANSPORTER PERMEASE PROTEIN YHDX-RELATED"/>
    <property type="match status" value="1"/>
</dbReference>
<dbReference type="PANTHER" id="PTHR30614">
    <property type="entry name" value="MEMBRANE COMPONENT OF AMINO ACID ABC TRANSPORTER"/>
    <property type="match status" value="1"/>
</dbReference>
<name>A0A927D949_9RHOB</name>
<dbReference type="Pfam" id="PF00528">
    <property type="entry name" value="BPD_transp_1"/>
    <property type="match status" value="1"/>
</dbReference>
<feature type="transmembrane region" description="Helical" evidence="9">
    <location>
        <begin position="352"/>
        <end position="370"/>
    </location>
</feature>
<dbReference type="NCBIfam" id="TIGR01726">
    <property type="entry name" value="HEQRo_perm_3TM"/>
    <property type="match status" value="1"/>
</dbReference>
<evidence type="ECO:0000313" key="11">
    <source>
        <dbReference type="EMBL" id="MBD3666029.1"/>
    </source>
</evidence>
<evidence type="ECO:0000256" key="3">
    <source>
        <dbReference type="ARBA" id="ARBA00022448"/>
    </source>
</evidence>
<keyword evidence="3 9" id="KW-0813">Transport</keyword>
<evidence type="ECO:0000256" key="1">
    <source>
        <dbReference type="ARBA" id="ARBA00004429"/>
    </source>
</evidence>
<keyword evidence="7 9" id="KW-1133">Transmembrane helix</keyword>
<organism evidence="11 12">
    <name type="scientific">Sulfitobacter aestuariivivens</name>
    <dbReference type="NCBI Taxonomy" id="2766981"/>
    <lineage>
        <taxon>Bacteria</taxon>
        <taxon>Pseudomonadati</taxon>
        <taxon>Pseudomonadota</taxon>
        <taxon>Alphaproteobacteria</taxon>
        <taxon>Rhodobacterales</taxon>
        <taxon>Roseobacteraceae</taxon>
        <taxon>Sulfitobacter</taxon>
    </lineage>
</organism>
<dbReference type="RefSeq" id="WP_191077045.1">
    <property type="nucleotide sequence ID" value="NZ_JACTAG010000003.1"/>
</dbReference>
<dbReference type="AlphaFoldDB" id="A0A927D949"/>
<reference evidence="11" key="1">
    <citation type="submission" date="2020-08" db="EMBL/GenBank/DDBJ databases">
        <title>Sulfitobacter aestuariivivens sp. nov., isolated from a tidal flat.</title>
        <authorList>
            <person name="Park S."/>
            <person name="Yoon J.-H."/>
        </authorList>
    </citation>
    <scope>NUCLEOTIDE SEQUENCE</scope>
    <source>
        <strain evidence="11">TSTF-M16</strain>
    </source>
</reference>
<evidence type="ECO:0000256" key="7">
    <source>
        <dbReference type="ARBA" id="ARBA00022989"/>
    </source>
</evidence>
<feature type="transmembrane region" description="Helical" evidence="9">
    <location>
        <begin position="87"/>
        <end position="116"/>
    </location>
</feature>
<evidence type="ECO:0000256" key="6">
    <source>
        <dbReference type="ARBA" id="ARBA00022970"/>
    </source>
</evidence>
<dbReference type="EMBL" id="JACTAG010000003">
    <property type="protein sequence ID" value="MBD3666029.1"/>
    <property type="molecule type" value="Genomic_DNA"/>
</dbReference>
<sequence length="412" mass="44598">MTTLTDPPGSTFRLSMLLNDTRYRSTTLQVIAFILLMSAIFYLYSNLATNLREAGLNISFAFLGTPAGYDINQTLIEYTSQSSNLRAAFVGILNTLLVAFLACIMATIFGVIAGVLRLSKNWLVRKLMAVYVEIFRNIPVLIWILIIYALMTIASPSPRAFRGDDATASMILDGAAITNRGVYVPGPFFTRGIGGEDGSVINWLLVIAVLIGSFVVTRMVTARANATQEATGVRPNTLWTNLAIWFVPIIVLLFILGLAWDIPELKGFNFSGGLKVGAPLIALWFALSIYTGAFIAENVRAGIQAVSKGQTEAAAALGLRPGRVMSLVVLPQALRVIVPPLISQYLNITKNSSLAILVGYADITATLGGITLNQTGRAIECVLLLMAFYLAASLIISAVMNVYNNSMKLKER</sequence>
<dbReference type="PROSITE" id="PS50928">
    <property type="entry name" value="ABC_TM1"/>
    <property type="match status" value="1"/>
</dbReference>
<keyword evidence="6" id="KW-0029">Amino-acid transport</keyword>
<dbReference type="Gene3D" id="1.10.3720.10">
    <property type="entry name" value="MetI-like"/>
    <property type="match status" value="1"/>
</dbReference>
<gene>
    <name evidence="11" type="ORF">H9Q16_18985</name>
</gene>
<evidence type="ECO:0000256" key="8">
    <source>
        <dbReference type="ARBA" id="ARBA00023136"/>
    </source>
</evidence>
<feature type="transmembrane region" description="Helical" evidence="9">
    <location>
        <begin position="128"/>
        <end position="151"/>
    </location>
</feature>
<dbReference type="GO" id="GO:0043190">
    <property type="term" value="C:ATP-binding cassette (ABC) transporter complex"/>
    <property type="evidence" value="ECO:0007669"/>
    <property type="project" value="InterPro"/>
</dbReference>
<evidence type="ECO:0000313" key="12">
    <source>
        <dbReference type="Proteomes" id="UP000635142"/>
    </source>
</evidence>
<feature type="domain" description="ABC transmembrane type-1" evidence="10">
    <location>
        <begin position="92"/>
        <end position="400"/>
    </location>
</feature>
<accession>A0A927D949</accession>
<feature type="transmembrane region" description="Helical" evidence="9">
    <location>
        <begin position="242"/>
        <end position="260"/>
    </location>
</feature>
<keyword evidence="8 9" id="KW-0472">Membrane</keyword>
<feature type="transmembrane region" description="Helical" evidence="9">
    <location>
        <begin position="200"/>
        <end position="221"/>
    </location>
</feature>
<evidence type="ECO:0000256" key="4">
    <source>
        <dbReference type="ARBA" id="ARBA00022475"/>
    </source>
</evidence>
<dbReference type="Proteomes" id="UP000635142">
    <property type="component" value="Unassembled WGS sequence"/>
</dbReference>
<feature type="transmembrane region" description="Helical" evidence="9">
    <location>
        <begin position="280"/>
        <end position="303"/>
    </location>
</feature>
<dbReference type="GO" id="GO:0006865">
    <property type="term" value="P:amino acid transport"/>
    <property type="evidence" value="ECO:0007669"/>
    <property type="project" value="UniProtKB-KW"/>
</dbReference>
<keyword evidence="12" id="KW-1185">Reference proteome</keyword>
<comment type="similarity">
    <text evidence="2">Belongs to the binding-protein-dependent transport system permease family. HisMQ subfamily.</text>
</comment>
<evidence type="ECO:0000256" key="5">
    <source>
        <dbReference type="ARBA" id="ARBA00022692"/>
    </source>
</evidence>
<keyword evidence="5 9" id="KW-0812">Transmembrane</keyword>
<dbReference type="InterPro" id="IPR000515">
    <property type="entry name" value="MetI-like"/>
</dbReference>
<protein>
    <submittedName>
        <fullName evidence="11">ABC transporter permease subunit</fullName>
    </submittedName>
</protein>
<dbReference type="InterPro" id="IPR010065">
    <property type="entry name" value="AA_ABC_transptr_permease_3TM"/>
</dbReference>
<dbReference type="SUPFAM" id="SSF161098">
    <property type="entry name" value="MetI-like"/>
    <property type="match status" value="2"/>
</dbReference>
<comment type="caution">
    <text evidence="11">The sequence shown here is derived from an EMBL/GenBank/DDBJ whole genome shotgun (WGS) entry which is preliminary data.</text>
</comment>
<comment type="subcellular location">
    <subcellularLocation>
        <location evidence="1">Cell inner membrane</location>
        <topology evidence="1">Multi-pass membrane protein</topology>
    </subcellularLocation>
    <subcellularLocation>
        <location evidence="9">Cell membrane</location>
        <topology evidence="9">Multi-pass membrane protein</topology>
    </subcellularLocation>
</comment>
<dbReference type="GO" id="GO:0022857">
    <property type="term" value="F:transmembrane transporter activity"/>
    <property type="evidence" value="ECO:0007669"/>
    <property type="project" value="InterPro"/>
</dbReference>
<dbReference type="CDD" id="cd06261">
    <property type="entry name" value="TM_PBP2"/>
    <property type="match status" value="2"/>
</dbReference>
<feature type="transmembrane region" description="Helical" evidence="9">
    <location>
        <begin position="26"/>
        <end position="44"/>
    </location>
</feature>
<evidence type="ECO:0000256" key="2">
    <source>
        <dbReference type="ARBA" id="ARBA00010072"/>
    </source>
</evidence>
<keyword evidence="4" id="KW-1003">Cell membrane</keyword>
<proteinExistence type="inferred from homology"/>
<dbReference type="InterPro" id="IPR035906">
    <property type="entry name" value="MetI-like_sf"/>
</dbReference>
<dbReference type="InterPro" id="IPR043429">
    <property type="entry name" value="ArtM/GltK/GlnP/TcyL/YhdX-like"/>
</dbReference>
<evidence type="ECO:0000259" key="10">
    <source>
        <dbReference type="PROSITE" id="PS50928"/>
    </source>
</evidence>